<dbReference type="InterPro" id="IPR050330">
    <property type="entry name" value="Bact_OuterMem_StrucFunc"/>
</dbReference>
<evidence type="ECO:0000256" key="11">
    <source>
        <dbReference type="SAM" id="MobiDB-lite"/>
    </source>
</evidence>
<keyword evidence="9" id="KW-0998">Cell outer membrane</keyword>
<comment type="subcellular location">
    <subcellularLocation>
        <location evidence="1">Cell outer membrane</location>
        <topology evidence="1">Multi-pass membrane protein</topology>
    </subcellularLocation>
</comment>
<evidence type="ECO:0000256" key="12">
    <source>
        <dbReference type="SAM" id="SignalP"/>
    </source>
</evidence>
<evidence type="ECO:0000313" key="15">
    <source>
        <dbReference type="Proteomes" id="UP000469950"/>
    </source>
</evidence>
<dbReference type="InterPro" id="IPR027385">
    <property type="entry name" value="Beta-barrel_OMP"/>
</dbReference>
<organism evidence="14 15">
    <name type="scientific">Marinobacter nauticus</name>
    <name type="common">Marinobacter hydrocarbonoclasticus</name>
    <name type="synonym">Marinobacter aquaeolei</name>
    <dbReference type="NCBI Taxonomy" id="2743"/>
    <lineage>
        <taxon>Bacteria</taxon>
        <taxon>Pseudomonadati</taxon>
        <taxon>Pseudomonadota</taxon>
        <taxon>Gammaproteobacteria</taxon>
        <taxon>Pseudomonadales</taxon>
        <taxon>Marinobacteraceae</taxon>
        <taxon>Marinobacter</taxon>
    </lineage>
</organism>
<dbReference type="InterPro" id="IPR036737">
    <property type="entry name" value="OmpA-like_sf"/>
</dbReference>
<keyword evidence="5 12" id="KW-0732">Signal</keyword>
<dbReference type="Gene3D" id="2.40.160.20">
    <property type="match status" value="1"/>
</dbReference>
<reference evidence="14 15" key="1">
    <citation type="submission" date="2019-10" db="EMBL/GenBank/DDBJ databases">
        <title>Draft genome sequence of Marinobacter hydrocarbonoclasticus NCT7M from the microbiome of the marine copepod.</title>
        <authorList>
            <person name="Nuttall R."/>
            <person name="Sharma G."/>
            <person name="Moisander P."/>
        </authorList>
    </citation>
    <scope>NUCLEOTIDE SEQUENCE [LARGE SCALE GENOMIC DNA]</scope>
    <source>
        <strain evidence="14 15">NCT7M</strain>
    </source>
</reference>
<evidence type="ECO:0000256" key="2">
    <source>
        <dbReference type="ARBA" id="ARBA00022448"/>
    </source>
</evidence>
<evidence type="ECO:0000256" key="6">
    <source>
        <dbReference type="ARBA" id="ARBA00023065"/>
    </source>
</evidence>
<dbReference type="RefSeq" id="WP_153741525.1">
    <property type="nucleotide sequence ID" value="NZ_JAHVHZ010000004.1"/>
</dbReference>
<dbReference type="CDD" id="cd07185">
    <property type="entry name" value="OmpA_C-like"/>
    <property type="match status" value="1"/>
</dbReference>
<keyword evidence="2" id="KW-0813">Transport</keyword>
<dbReference type="InterPro" id="IPR011250">
    <property type="entry name" value="OMP/PagP_B-barrel"/>
</dbReference>
<dbReference type="Pfam" id="PF00691">
    <property type="entry name" value="OmpA"/>
    <property type="match status" value="1"/>
</dbReference>
<dbReference type="GO" id="GO:0006811">
    <property type="term" value="P:monoatomic ion transport"/>
    <property type="evidence" value="ECO:0007669"/>
    <property type="project" value="UniProtKB-KW"/>
</dbReference>
<gene>
    <name evidence="14" type="ORF">F6453_3475</name>
</gene>
<name>A0A833JN55_MARNT</name>
<evidence type="ECO:0000256" key="3">
    <source>
        <dbReference type="ARBA" id="ARBA00022452"/>
    </source>
</evidence>
<dbReference type="PANTHER" id="PTHR30329:SF21">
    <property type="entry name" value="LIPOPROTEIN YIAD-RELATED"/>
    <property type="match status" value="1"/>
</dbReference>
<feature type="domain" description="OmpA-like" evidence="13">
    <location>
        <begin position="238"/>
        <end position="356"/>
    </location>
</feature>
<accession>A0A833JN55</accession>
<dbReference type="Gene3D" id="3.30.1330.60">
    <property type="entry name" value="OmpA-like domain"/>
    <property type="match status" value="1"/>
</dbReference>
<dbReference type="InterPro" id="IPR006665">
    <property type="entry name" value="OmpA-like"/>
</dbReference>
<dbReference type="Proteomes" id="UP000469950">
    <property type="component" value="Unassembled WGS sequence"/>
</dbReference>
<evidence type="ECO:0000256" key="9">
    <source>
        <dbReference type="ARBA" id="ARBA00023237"/>
    </source>
</evidence>
<keyword evidence="3" id="KW-1134">Transmembrane beta strand</keyword>
<feature type="signal peptide" evidence="12">
    <location>
        <begin position="1"/>
        <end position="21"/>
    </location>
</feature>
<protein>
    <recommendedName>
        <fullName evidence="13">OmpA-like domain-containing protein</fullName>
    </recommendedName>
</protein>
<feature type="region of interest" description="Disordered" evidence="11">
    <location>
        <begin position="323"/>
        <end position="346"/>
    </location>
</feature>
<dbReference type="InterPro" id="IPR006664">
    <property type="entry name" value="OMP_bac"/>
</dbReference>
<dbReference type="PRINTS" id="PR01021">
    <property type="entry name" value="OMPADOMAIN"/>
</dbReference>
<dbReference type="SUPFAM" id="SSF56925">
    <property type="entry name" value="OMPA-like"/>
    <property type="match status" value="1"/>
</dbReference>
<proteinExistence type="predicted"/>
<evidence type="ECO:0000256" key="10">
    <source>
        <dbReference type="PROSITE-ProRule" id="PRU00473"/>
    </source>
</evidence>
<evidence type="ECO:0000256" key="1">
    <source>
        <dbReference type="ARBA" id="ARBA00004571"/>
    </source>
</evidence>
<evidence type="ECO:0000256" key="4">
    <source>
        <dbReference type="ARBA" id="ARBA00022692"/>
    </source>
</evidence>
<dbReference type="GO" id="GO:0009279">
    <property type="term" value="C:cell outer membrane"/>
    <property type="evidence" value="ECO:0007669"/>
    <property type="project" value="UniProtKB-SubCell"/>
</dbReference>
<keyword evidence="8 10" id="KW-0472">Membrane</keyword>
<evidence type="ECO:0000313" key="14">
    <source>
        <dbReference type="EMBL" id="KAE8544218.1"/>
    </source>
</evidence>
<dbReference type="GO" id="GO:0046930">
    <property type="term" value="C:pore complex"/>
    <property type="evidence" value="ECO:0007669"/>
    <property type="project" value="UniProtKB-KW"/>
</dbReference>
<dbReference type="EMBL" id="WBMP01000020">
    <property type="protein sequence ID" value="KAE8544218.1"/>
    <property type="molecule type" value="Genomic_DNA"/>
</dbReference>
<dbReference type="AlphaFoldDB" id="A0A833JN55"/>
<evidence type="ECO:0000256" key="8">
    <source>
        <dbReference type="ARBA" id="ARBA00023136"/>
    </source>
</evidence>
<dbReference type="PANTHER" id="PTHR30329">
    <property type="entry name" value="STATOR ELEMENT OF FLAGELLAR MOTOR COMPLEX"/>
    <property type="match status" value="1"/>
</dbReference>
<dbReference type="Pfam" id="PF13505">
    <property type="entry name" value="OMP_b-brl"/>
    <property type="match status" value="1"/>
</dbReference>
<evidence type="ECO:0000259" key="13">
    <source>
        <dbReference type="PROSITE" id="PS51123"/>
    </source>
</evidence>
<feature type="chain" id="PRO_5032302333" description="OmpA-like domain-containing protein" evidence="12">
    <location>
        <begin position="22"/>
        <end position="362"/>
    </location>
</feature>
<keyword evidence="6" id="KW-0406">Ion transport</keyword>
<comment type="caution">
    <text evidence="14">The sequence shown here is derived from an EMBL/GenBank/DDBJ whole genome shotgun (WGS) entry which is preliminary data.</text>
</comment>
<feature type="compositionally biased region" description="Polar residues" evidence="11">
    <location>
        <begin position="323"/>
        <end position="338"/>
    </location>
</feature>
<keyword evidence="4" id="KW-0812">Transmembrane</keyword>
<keyword evidence="7" id="KW-0626">Porin</keyword>
<sequence length="362" mass="39874">MRKSYLAALCTALCVPGVANSSENFPLSYTSIGLEGSYVDSGNSDDKSTAKDNLDNYFEGGLNLTHQFNPNWSALLQGSYAEPETRTTNLDTELMRFSAGGRIHPAKFRLADWRPFGGLGYSYTDIEVDNGGDKTEDAIYLEGGFQRMLAPRFLFEAGIRARTELEDGYVDGQYFAGVHYLFNREYPKAPRPAAVTTSRPAVVAPPKDTDGDGVIDDLDKCPDTPQGALVDSDGCPKELTKEIRETLYVEFELDKTLVRRQFFPEIGELAKVMKQYPTSTILLEGHTDSTGSSSYNQKLSKSRADAVMKVLINEFGIDQSRITTSGMGESQPIASNESAEGRAKNRRVEAIVSGKYSEILKK</sequence>
<dbReference type="GO" id="GO:0015288">
    <property type="term" value="F:porin activity"/>
    <property type="evidence" value="ECO:0007669"/>
    <property type="project" value="UniProtKB-KW"/>
</dbReference>
<evidence type="ECO:0000256" key="5">
    <source>
        <dbReference type="ARBA" id="ARBA00022729"/>
    </source>
</evidence>
<dbReference type="SUPFAM" id="SSF103088">
    <property type="entry name" value="OmpA-like"/>
    <property type="match status" value="1"/>
</dbReference>
<dbReference type="PROSITE" id="PS51123">
    <property type="entry name" value="OMPA_2"/>
    <property type="match status" value="1"/>
</dbReference>
<evidence type="ECO:0000256" key="7">
    <source>
        <dbReference type="ARBA" id="ARBA00023114"/>
    </source>
</evidence>